<dbReference type="PROSITE" id="PS50977">
    <property type="entry name" value="HTH_TETR_2"/>
    <property type="match status" value="1"/>
</dbReference>
<protein>
    <recommendedName>
        <fullName evidence="3">HTH tetR-type domain-containing protein</fullName>
    </recommendedName>
</protein>
<reference evidence="4 5" key="1">
    <citation type="submission" date="2013-03" db="EMBL/GenBank/DDBJ databases">
        <title>The Genome Sequence of Enterococcus columbae ATCC_51263 (PacBio/Illumina hybrid assembly).</title>
        <authorList>
            <consortium name="The Broad Institute Genomics Platform"/>
            <consortium name="The Broad Institute Genome Sequencing Center for Infectious Disease"/>
            <person name="Earl A."/>
            <person name="Russ C."/>
            <person name="Gilmore M."/>
            <person name="Surin D."/>
            <person name="Walker B."/>
            <person name="Young S."/>
            <person name="Zeng Q."/>
            <person name="Gargeya S."/>
            <person name="Fitzgerald M."/>
            <person name="Haas B."/>
            <person name="Abouelleil A."/>
            <person name="Allen A.W."/>
            <person name="Alvarado L."/>
            <person name="Arachchi H.M."/>
            <person name="Berlin A.M."/>
            <person name="Chapman S.B."/>
            <person name="Gainer-Dewar J."/>
            <person name="Goldberg J."/>
            <person name="Griggs A."/>
            <person name="Gujja S."/>
            <person name="Hansen M."/>
            <person name="Howarth C."/>
            <person name="Imamovic A."/>
            <person name="Ireland A."/>
            <person name="Larimer J."/>
            <person name="McCowan C."/>
            <person name="Murphy C."/>
            <person name="Pearson M."/>
            <person name="Poon T.W."/>
            <person name="Priest M."/>
            <person name="Roberts A."/>
            <person name="Saif S."/>
            <person name="Shea T."/>
            <person name="Sisk P."/>
            <person name="Sykes S."/>
            <person name="Wortman J."/>
            <person name="Nusbaum C."/>
            <person name="Birren B."/>
        </authorList>
    </citation>
    <scope>NUCLEOTIDE SEQUENCE [LARGE SCALE GENOMIC DNA]</scope>
    <source>
        <strain evidence="4 5">ATCC 51263</strain>
    </source>
</reference>
<keyword evidence="1 2" id="KW-0238">DNA-binding</keyword>
<keyword evidence="5" id="KW-1185">Reference proteome</keyword>
<dbReference type="Proteomes" id="UP000014113">
    <property type="component" value="Unassembled WGS sequence"/>
</dbReference>
<dbReference type="InterPro" id="IPR009057">
    <property type="entry name" value="Homeodomain-like_sf"/>
</dbReference>
<dbReference type="eggNOG" id="COG1309">
    <property type="taxonomic scope" value="Bacteria"/>
</dbReference>
<dbReference type="GO" id="GO:0003677">
    <property type="term" value="F:DNA binding"/>
    <property type="evidence" value="ECO:0007669"/>
    <property type="project" value="UniProtKB-UniRule"/>
</dbReference>
<dbReference type="Gene3D" id="1.10.357.10">
    <property type="entry name" value="Tetracycline Repressor, domain 2"/>
    <property type="match status" value="1"/>
</dbReference>
<proteinExistence type="predicted"/>
<evidence type="ECO:0000256" key="1">
    <source>
        <dbReference type="ARBA" id="ARBA00023125"/>
    </source>
</evidence>
<organism evidence="4 5">
    <name type="scientific">Enterococcus columbae DSM 7374 = ATCC 51263</name>
    <dbReference type="NCBI Taxonomy" id="1121865"/>
    <lineage>
        <taxon>Bacteria</taxon>
        <taxon>Bacillati</taxon>
        <taxon>Bacillota</taxon>
        <taxon>Bacilli</taxon>
        <taxon>Lactobacillales</taxon>
        <taxon>Enterococcaceae</taxon>
        <taxon>Enterococcus</taxon>
    </lineage>
</organism>
<gene>
    <name evidence="4" type="ORF">I568_01643</name>
</gene>
<feature type="domain" description="HTH tetR-type" evidence="3">
    <location>
        <begin position="5"/>
        <end position="65"/>
    </location>
</feature>
<evidence type="ECO:0000259" key="3">
    <source>
        <dbReference type="PROSITE" id="PS50977"/>
    </source>
</evidence>
<evidence type="ECO:0000256" key="2">
    <source>
        <dbReference type="PROSITE-ProRule" id="PRU00335"/>
    </source>
</evidence>
<name>S1NJV8_9ENTE</name>
<dbReference type="OrthoDB" id="66596at2"/>
<dbReference type="EMBL" id="ASWJ01000008">
    <property type="protein sequence ID" value="EOW80466.1"/>
    <property type="molecule type" value="Genomic_DNA"/>
</dbReference>
<comment type="caution">
    <text evidence="4">The sequence shown here is derived from an EMBL/GenBank/DDBJ whole genome shotgun (WGS) entry which is preliminary data.</text>
</comment>
<sequence>MRYKIYTKEQIIRAGYNIIAREGFDKFTARNVARELGISTQPIYLQFKNMDDLKHHVLDKVWADLVKNSLTKPFTGDVLIDAPTHFVEWALKKPILYKACWVDPNGGGKYLFGLSEEFYHEYAFKDERFKHLSEQEFKMHHLETLILISGLISLQMSGIITLSHDEIIKMITKILGDIAQGQKLELNF</sequence>
<accession>S1NJV8</accession>
<evidence type="ECO:0000313" key="4">
    <source>
        <dbReference type="EMBL" id="EOW80466.1"/>
    </source>
</evidence>
<dbReference type="PATRIC" id="fig|1121865.3.peg.994"/>
<dbReference type="RefSeq" id="WP_016183165.1">
    <property type="nucleotide sequence ID" value="NZ_JXKI01000001.1"/>
</dbReference>
<dbReference type="InterPro" id="IPR001647">
    <property type="entry name" value="HTH_TetR"/>
</dbReference>
<dbReference type="Pfam" id="PF00440">
    <property type="entry name" value="TetR_N"/>
    <property type="match status" value="1"/>
</dbReference>
<feature type="DNA-binding region" description="H-T-H motif" evidence="2">
    <location>
        <begin position="28"/>
        <end position="47"/>
    </location>
</feature>
<evidence type="ECO:0000313" key="5">
    <source>
        <dbReference type="Proteomes" id="UP000014113"/>
    </source>
</evidence>
<dbReference type="STRING" id="1121865.OMW_01023"/>
<dbReference type="AlphaFoldDB" id="S1NJV8"/>
<dbReference type="SUPFAM" id="SSF46689">
    <property type="entry name" value="Homeodomain-like"/>
    <property type="match status" value="1"/>
</dbReference>